<evidence type="ECO:0000313" key="2">
    <source>
        <dbReference type="EMBL" id="CEM29367.1"/>
    </source>
</evidence>
<feature type="compositionally biased region" description="Low complexity" evidence="1">
    <location>
        <begin position="412"/>
        <end position="423"/>
    </location>
</feature>
<accession>A0A0G4GI13</accession>
<dbReference type="PhylomeDB" id="A0A0G4GI13"/>
<feature type="compositionally biased region" description="Basic and acidic residues" evidence="1">
    <location>
        <begin position="19"/>
        <end position="31"/>
    </location>
</feature>
<organism evidence="2 3">
    <name type="scientific">Vitrella brassicaformis (strain CCMP3155)</name>
    <dbReference type="NCBI Taxonomy" id="1169540"/>
    <lineage>
        <taxon>Eukaryota</taxon>
        <taxon>Sar</taxon>
        <taxon>Alveolata</taxon>
        <taxon>Colpodellida</taxon>
        <taxon>Vitrellaceae</taxon>
        <taxon>Vitrella</taxon>
    </lineage>
</organism>
<feature type="region of interest" description="Disordered" evidence="1">
    <location>
        <begin position="144"/>
        <end position="179"/>
    </location>
</feature>
<feature type="compositionally biased region" description="Acidic residues" evidence="1">
    <location>
        <begin position="160"/>
        <end position="178"/>
    </location>
</feature>
<gene>
    <name evidence="2" type="ORF">Vbra_23000</name>
</gene>
<keyword evidence="3" id="KW-1185">Reference proteome</keyword>
<evidence type="ECO:0000313" key="3">
    <source>
        <dbReference type="Proteomes" id="UP000041254"/>
    </source>
</evidence>
<protein>
    <submittedName>
        <fullName evidence="2">Uncharacterized protein</fullName>
    </submittedName>
</protein>
<feature type="region of interest" description="Disordered" evidence="1">
    <location>
        <begin position="1"/>
        <end position="38"/>
    </location>
</feature>
<name>A0A0G4GI13_VITBC</name>
<evidence type="ECO:0000256" key="1">
    <source>
        <dbReference type="SAM" id="MobiDB-lite"/>
    </source>
</evidence>
<dbReference type="EMBL" id="CDMY01000674">
    <property type="protein sequence ID" value="CEM29367.1"/>
    <property type="molecule type" value="Genomic_DNA"/>
</dbReference>
<dbReference type="InParanoid" id="A0A0G4GI13"/>
<reference evidence="2 3" key="1">
    <citation type="submission" date="2014-11" db="EMBL/GenBank/DDBJ databases">
        <authorList>
            <person name="Zhu J."/>
            <person name="Qi W."/>
            <person name="Song R."/>
        </authorList>
    </citation>
    <scope>NUCLEOTIDE SEQUENCE [LARGE SCALE GENOMIC DNA]</scope>
</reference>
<feature type="region of interest" description="Disordered" evidence="1">
    <location>
        <begin position="408"/>
        <end position="428"/>
    </location>
</feature>
<dbReference type="AlphaFoldDB" id="A0A0G4GI13"/>
<dbReference type="Proteomes" id="UP000041254">
    <property type="component" value="Unassembled WGS sequence"/>
</dbReference>
<dbReference type="VEuPathDB" id="CryptoDB:Vbra_23000"/>
<proteinExistence type="predicted"/>
<sequence length="765" mass="82727">MSRQIDIRRFLRPGGASGKADEEPQQHHEEQPTDFSSPEAQAIASDIVTRRQLAAPPPNASLCGVPPEKLAGVCDHMPTLEAIRLALINKTMEDTCRSPFVTRQLIITPATHKLWRRASRAVLRQLRGRLTHLQTAAITTDDEVYSRGPDIYQDRPGDDAASDDGREEENDAEAEGTEEVTAGRGRALGHRGVYAKVLEGSAASLRNCRLEDKTTTASVSPVTDSPRPPRVTFGKIEEVVLCGALWQGAAHDRRWSLPALKTLVSSSFSIAPRYLMSWIEASPHLTHLHVRLFGLPFFTYFLSAAPSLTNLTSLGCILLTETNPSSWEPLLSVLEAKGAVGRIETLGVCLDVVGLEPDGILTILRALDTAIRRLAGLGISAADTQVTAIPVTSWDDNIMTNVVNQPHHQVDSGASQSSSSAAAVCEPSVGGGRRAPLFPNMVPTNDHDDDASGEMADKKPAQRPFKLLVYVPSSFDERLLRLDLTDTDVLAKKIIREMARVAESMKVKTVSGAAPAARGSFGNYVFESLTELTIEDSLAVTNGVLPSLPAAPCNRFPRLQSVDFLLPSIHLVREGGVRELVAPVKGQLKRAILCLADFPSRYDTSYGTGQPPPSEAAPGLLAQLALECLDVTGHVDQVGLSFLPTQPIGAFRPETCPINHPFTTPELAARLPSTKKLVVSIPYCVHDRFGDVQTDFIMTVINNTPDPERVIFSEDVTQDLVSFNQLQVRHSPAYLASGAVDGALASAGSPFVVVKTDDTELTLEQ</sequence>